<dbReference type="GO" id="GO:0008270">
    <property type="term" value="F:zinc ion binding"/>
    <property type="evidence" value="ECO:0007669"/>
    <property type="project" value="UniProtKB-KW"/>
</dbReference>
<proteinExistence type="predicted"/>
<keyword evidence="3" id="KW-0677">Repeat</keyword>
<keyword evidence="5" id="KW-0862">Zinc</keyword>
<organism evidence="10 12">
    <name type="scientific">Phakopsora pachyrhizi</name>
    <name type="common">Asian soybean rust disease fungus</name>
    <dbReference type="NCBI Taxonomy" id="170000"/>
    <lineage>
        <taxon>Eukaryota</taxon>
        <taxon>Fungi</taxon>
        <taxon>Dikarya</taxon>
        <taxon>Basidiomycota</taxon>
        <taxon>Pucciniomycotina</taxon>
        <taxon>Pucciniomycetes</taxon>
        <taxon>Pucciniales</taxon>
        <taxon>Phakopsoraceae</taxon>
        <taxon>Phakopsora</taxon>
    </lineage>
</organism>
<dbReference type="InterPro" id="IPR036236">
    <property type="entry name" value="Znf_C2H2_sf"/>
</dbReference>
<sequence>MDQPLTPSQQYTLSSTLHPLSPSAPWPFPVPVRSSAQVMISDEGKEIVDTDFRFRSDLPIQAHNLDPYFWLGFTPQEKLMRRVETVPSPGDQPAGPEHELQKVPGQVETVFNQSSLDCLDLTTNQLSDSTLMNGTAGDQQNQELESILAGQIYYHYYSDQTAPSIESSLPSAHIFPSSSPSSPKSQALPSSKFQSLQPEQDKGLGIGIDDDSALESDLKGSKKLRMTPEEEGIKLRVKKGKNFKTSVLLSEAKENGAKANQACDECGKRFRLISAFKKHKLSHKGKQTDRQFICTVEGCSKRFTTSSNAKRHNKTHLKNGTHLGCTHPSEGHIASFSTLD</sequence>
<keyword evidence="4 7" id="KW-0863">Zinc-finger</keyword>
<dbReference type="Pfam" id="PF00096">
    <property type="entry name" value="zf-C2H2"/>
    <property type="match status" value="2"/>
</dbReference>
<dbReference type="GO" id="GO:0000978">
    <property type="term" value="F:RNA polymerase II cis-regulatory region sequence-specific DNA binding"/>
    <property type="evidence" value="ECO:0007669"/>
    <property type="project" value="TreeGrafter"/>
</dbReference>
<feature type="compositionally biased region" description="Basic residues" evidence="8">
    <location>
        <begin position="309"/>
        <end position="319"/>
    </location>
</feature>
<evidence type="ECO:0000256" key="8">
    <source>
        <dbReference type="SAM" id="MobiDB-lite"/>
    </source>
</evidence>
<evidence type="ECO:0000313" key="10">
    <source>
        <dbReference type="EMBL" id="CAH7674262.1"/>
    </source>
</evidence>
<protein>
    <submittedName>
        <fullName evidence="10">Expressed protein</fullName>
    </submittedName>
</protein>
<dbReference type="Gene3D" id="3.30.160.60">
    <property type="entry name" value="Classic Zinc Finger"/>
    <property type="match status" value="2"/>
</dbReference>
<evidence type="ECO:0000256" key="7">
    <source>
        <dbReference type="PROSITE-ProRule" id="PRU00042"/>
    </source>
</evidence>
<reference evidence="10" key="1">
    <citation type="submission" date="2022-06" db="EMBL/GenBank/DDBJ databases">
        <authorList>
            <consortium name="SYNGENTA / RWTH Aachen University"/>
        </authorList>
    </citation>
    <scope>NUCLEOTIDE SEQUENCE</scope>
</reference>
<dbReference type="PROSITE" id="PS50157">
    <property type="entry name" value="ZINC_FINGER_C2H2_2"/>
    <property type="match status" value="2"/>
</dbReference>
<evidence type="ECO:0000256" key="1">
    <source>
        <dbReference type="ARBA" id="ARBA00004123"/>
    </source>
</evidence>
<dbReference type="InterPro" id="IPR013087">
    <property type="entry name" value="Znf_C2H2_type"/>
</dbReference>
<evidence type="ECO:0000313" key="12">
    <source>
        <dbReference type="Proteomes" id="UP001153365"/>
    </source>
</evidence>
<keyword evidence="6" id="KW-0539">Nucleus</keyword>
<evidence type="ECO:0000256" key="3">
    <source>
        <dbReference type="ARBA" id="ARBA00022737"/>
    </source>
</evidence>
<dbReference type="GO" id="GO:0005667">
    <property type="term" value="C:transcription regulator complex"/>
    <property type="evidence" value="ECO:0007669"/>
    <property type="project" value="TreeGrafter"/>
</dbReference>
<dbReference type="PANTHER" id="PTHR14003:SF23">
    <property type="entry name" value="ZINC FINGER PROTEIN 143"/>
    <property type="match status" value="1"/>
</dbReference>
<dbReference type="FunFam" id="3.30.160.60:FF:001102">
    <property type="entry name" value="Transcription factor IIIA"/>
    <property type="match status" value="1"/>
</dbReference>
<dbReference type="GO" id="GO:0000785">
    <property type="term" value="C:chromatin"/>
    <property type="evidence" value="ECO:0007669"/>
    <property type="project" value="TreeGrafter"/>
</dbReference>
<feature type="compositionally biased region" description="Low complexity" evidence="8">
    <location>
        <begin position="170"/>
        <end position="191"/>
    </location>
</feature>
<feature type="region of interest" description="Disordered" evidence="8">
    <location>
        <begin position="306"/>
        <end position="326"/>
    </location>
</feature>
<dbReference type="EMBL" id="CALTRL010004090">
    <property type="protein sequence ID" value="CAH7682451.1"/>
    <property type="molecule type" value="Genomic_DNA"/>
</dbReference>
<dbReference type="Proteomes" id="UP001153365">
    <property type="component" value="Unassembled WGS sequence"/>
</dbReference>
<evidence type="ECO:0000256" key="4">
    <source>
        <dbReference type="ARBA" id="ARBA00022771"/>
    </source>
</evidence>
<accession>A0AAV0AXU9</accession>
<feature type="region of interest" description="Disordered" evidence="8">
    <location>
        <begin position="168"/>
        <end position="212"/>
    </location>
</feature>
<name>A0AAV0AXU9_PHAPC</name>
<keyword evidence="2" id="KW-0479">Metal-binding</keyword>
<dbReference type="GO" id="GO:0031519">
    <property type="term" value="C:PcG protein complex"/>
    <property type="evidence" value="ECO:0007669"/>
    <property type="project" value="TreeGrafter"/>
</dbReference>
<dbReference type="SUPFAM" id="SSF57667">
    <property type="entry name" value="beta-beta-alpha zinc fingers"/>
    <property type="match status" value="1"/>
</dbReference>
<dbReference type="PROSITE" id="PS00028">
    <property type="entry name" value="ZINC_FINGER_C2H2_1"/>
    <property type="match status" value="2"/>
</dbReference>
<feature type="domain" description="C2H2-type" evidence="9">
    <location>
        <begin position="292"/>
        <end position="321"/>
    </location>
</feature>
<evidence type="ECO:0000313" key="11">
    <source>
        <dbReference type="EMBL" id="CAH7682451.1"/>
    </source>
</evidence>
<dbReference type="PANTHER" id="PTHR14003">
    <property type="entry name" value="TRANSCRIPTIONAL REPRESSOR PROTEIN YY"/>
    <property type="match status" value="1"/>
</dbReference>
<dbReference type="GO" id="GO:0000981">
    <property type="term" value="F:DNA-binding transcription factor activity, RNA polymerase II-specific"/>
    <property type="evidence" value="ECO:0007669"/>
    <property type="project" value="TreeGrafter"/>
</dbReference>
<comment type="subcellular location">
    <subcellularLocation>
        <location evidence="1">Nucleus</location>
    </subcellularLocation>
</comment>
<evidence type="ECO:0000256" key="2">
    <source>
        <dbReference type="ARBA" id="ARBA00022723"/>
    </source>
</evidence>
<keyword evidence="12" id="KW-1185">Reference proteome</keyword>
<evidence type="ECO:0000259" key="9">
    <source>
        <dbReference type="PROSITE" id="PS50157"/>
    </source>
</evidence>
<dbReference type="AlphaFoldDB" id="A0AAV0AXU9"/>
<dbReference type="SMART" id="SM00355">
    <property type="entry name" value="ZnF_C2H2"/>
    <property type="match status" value="2"/>
</dbReference>
<comment type="caution">
    <text evidence="10">The sequence shown here is derived from an EMBL/GenBank/DDBJ whole genome shotgun (WGS) entry which is preliminary data.</text>
</comment>
<evidence type="ECO:0000256" key="5">
    <source>
        <dbReference type="ARBA" id="ARBA00022833"/>
    </source>
</evidence>
<gene>
    <name evidence="11" type="ORF">PPACK8108_LOCUS15364</name>
    <name evidence="10" type="ORF">PPACK8108_LOCUS9176</name>
</gene>
<feature type="domain" description="C2H2-type" evidence="9">
    <location>
        <begin position="261"/>
        <end position="288"/>
    </location>
</feature>
<evidence type="ECO:0000256" key="6">
    <source>
        <dbReference type="ARBA" id="ARBA00023242"/>
    </source>
</evidence>
<dbReference type="EMBL" id="CALTRL010001963">
    <property type="protein sequence ID" value="CAH7674262.1"/>
    <property type="molecule type" value="Genomic_DNA"/>
</dbReference>